<dbReference type="Pfam" id="PF01121">
    <property type="entry name" value="CoaE"/>
    <property type="match status" value="1"/>
</dbReference>
<evidence type="ECO:0000256" key="2">
    <source>
        <dbReference type="ARBA" id="ARBA00022840"/>
    </source>
</evidence>
<evidence type="ECO:0000256" key="3">
    <source>
        <dbReference type="HAMAP-Rule" id="MF_00376"/>
    </source>
</evidence>
<comment type="subcellular location">
    <subcellularLocation>
        <location evidence="3">Cytoplasm</location>
    </subcellularLocation>
</comment>
<evidence type="ECO:0000313" key="6">
    <source>
        <dbReference type="Proteomes" id="UP000639973"/>
    </source>
</evidence>
<dbReference type="InterPro" id="IPR001977">
    <property type="entry name" value="Depp_CoAkinase"/>
</dbReference>
<evidence type="ECO:0000313" key="5">
    <source>
        <dbReference type="EMBL" id="GGL69360.1"/>
    </source>
</evidence>
<dbReference type="HAMAP" id="MF_00376">
    <property type="entry name" value="Dephospho_CoA_kinase"/>
    <property type="match status" value="1"/>
</dbReference>
<dbReference type="InterPro" id="IPR027417">
    <property type="entry name" value="P-loop_NTPase"/>
</dbReference>
<sequence>MQKSHVCCSVRQRIDAQLTARRVTALAPAIVTAMTDPAPFPIRSQSPGPKRLGLTGSIGAGKSTVAALLRGRGLTVLDADAQARLVTEQPETLALIEAAFPGTVRDGVLDRPALSAVAFADPARLARLNAIVHPRVRARMTALERRAAEAGARWVVQDIPLLFEGGLEAGMDAVLVVDAPLELRVARVMERSGFSREEVLARDARQTPAADKRAKADFVIDNGGTLAGLEAQVDAALEALGLG</sequence>
<dbReference type="Proteomes" id="UP000639973">
    <property type="component" value="Unassembled WGS sequence"/>
</dbReference>
<comment type="similarity">
    <text evidence="3">Belongs to the CoaE family.</text>
</comment>
<comment type="function">
    <text evidence="3">Catalyzes the phosphorylation of the 3'-hydroxyl group of dephosphocoenzyme A to form coenzyme A.</text>
</comment>
<reference evidence="6" key="1">
    <citation type="journal article" date="2019" name="Int. J. Syst. Evol. Microbiol.">
        <title>The Global Catalogue of Microorganisms (GCM) 10K type strain sequencing project: providing services to taxonomists for standard genome sequencing and annotation.</title>
        <authorList>
            <consortium name="The Broad Institute Genomics Platform"/>
            <consortium name="The Broad Institute Genome Sequencing Center for Infectious Disease"/>
            <person name="Wu L."/>
            <person name="Ma J."/>
        </authorList>
    </citation>
    <scope>NUCLEOTIDE SEQUENCE [LARGE SCALE GENOMIC DNA]</scope>
    <source>
        <strain evidence="6">JCM 15442</strain>
    </source>
</reference>
<keyword evidence="1 3" id="KW-0547">Nucleotide-binding</keyword>
<comment type="caution">
    <text evidence="5">The sequence shown here is derived from an EMBL/GenBank/DDBJ whole genome shotgun (WGS) entry which is preliminary data.</text>
</comment>
<protein>
    <recommendedName>
        <fullName evidence="3 4">Dephospho-CoA kinase</fullName>
        <ecNumber evidence="3 4">2.7.1.24</ecNumber>
    </recommendedName>
    <alternativeName>
        <fullName evidence="3">Dephosphocoenzyme A kinase</fullName>
    </alternativeName>
</protein>
<keyword evidence="3" id="KW-0963">Cytoplasm</keyword>
<organism evidence="5 6">
    <name type="scientific">Deinococcus aerolatus</name>
    <dbReference type="NCBI Taxonomy" id="522487"/>
    <lineage>
        <taxon>Bacteria</taxon>
        <taxon>Thermotogati</taxon>
        <taxon>Deinococcota</taxon>
        <taxon>Deinococci</taxon>
        <taxon>Deinococcales</taxon>
        <taxon>Deinococcaceae</taxon>
        <taxon>Deinococcus</taxon>
    </lineage>
</organism>
<name>A0ABQ2G1J9_9DEIO</name>
<keyword evidence="3" id="KW-0808">Transferase</keyword>
<keyword evidence="6" id="KW-1185">Reference proteome</keyword>
<accession>A0ABQ2G1J9</accession>
<dbReference type="EMBL" id="BMOL01000001">
    <property type="protein sequence ID" value="GGL69360.1"/>
    <property type="molecule type" value="Genomic_DNA"/>
</dbReference>
<dbReference type="CDD" id="cd02022">
    <property type="entry name" value="DPCK"/>
    <property type="match status" value="1"/>
</dbReference>
<evidence type="ECO:0000256" key="4">
    <source>
        <dbReference type="NCBIfam" id="TIGR00152"/>
    </source>
</evidence>
<dbReference type="GO" id="GO:0016301">
    <property type="term" value="F:kinase activity"/>
    <property type="evidence" value="ECO:0007669"/>
    <property type="project" value="UniProtKB-KW"/>
</dbReference>
<dbReference type="NCBIfam" id="TIGR00152">
    <property type="entry name" value="dephospho-CoA kinase"/>
    <property type="match status" value="1"/>
</dbReference>
<dbReference type="PANTHER" id="PTHR10695:SF46">
    <property type="entry name" value="BIFUNCTIONAL COENZYME A SYNTHASE-RELATED"/>
    <property type="match status" value="1"/>
</dbReference>
<keyword evidence="3" id="KW-0173">Coenzyme A biosynthesis</keyword>
<proteinExistence type="inferred from homology"/>
<keyword evidence="2 3" id="KW-0067">ATP-binding</keyword>
<dbReference type="EC" id="2.7.1.24" evidence="3 4"/>
<evidence type="ECO:0000256" key="1">
    <source>
        <dbReference type="ARBA" id="ARBA00022741"/>
    </source>
</evidence>
<comment type="pathway">
    <text evidence="3">Cofactor biosynthesis; coenzyme A biosynthesis; CoA from (R)-pantothenate: step 5/5.</text>
</comment>
<dbReference type="SUPFAM" id="SSF52540">
    <property type="entry name" value="P-loop containing nucleoside triphosphate hydrolases"/>
    <property type="match status" value="1"/>
</dbReference>
<dbReference type="PANTHER" id="PTHR10695">
    <property type="entry name" value="DEPHOSPHO-COA KINASE-RELATED"/>
    <property type="match status" value="1"/>
</dbReference>
<gene>
    <name evidence="3 5" type="primary">coaE</name>
    <name evidence="5" type="ORF">GCM10010840_04330</name>
</gene>
<keyword evidence="3 5" id="KW-0418">Kinase</keyword>
<feature type="binding site" evidence="3">
    <location>
        <begin position="59"/>
        <end position="64"/>
    </location>
    <ligand>
        <name>ATP</name>
        <dbReference type="ChEBI" id="CHEBI:30616"/>
    </ligand>
</feature>
<comment type="catalytic activity">
    <reaction evidence="3">
        <text>3'-dephospho-CoA + ATP = ADP + CoA + H(+)</text>
        <dbReference type="Rhea" id="RHEA:18245"/>
        <dbReference type="ChEBI" id="CHEBI:15378"/>
        <dbReference type="ChEBI" id="CHEBI:30616"/>
        <dbReference type="ChEBI" id="CHEBI:57287"/>
        <dbReference type="ChEBI" id="CHEBI:57328"/>
        <dbReference type="ChEBI" id="CHEBI:456216"/>
        <dbReference type="EC" id="2.7.1.24"/>
    </reaction>
</comment>
<dbReference type="Gene3D" id="3.40.50.300">
    <property type="entry name" value="P-loop containing nucleotide triphosphate hydrolases"/>
    <property type="match status" value="1"/>
</dbReference>
<dbReference type="PROSITE" id="PS51219">
    <property type="entry name" value="DPCK"/>
    <property type="match status" value="1"/>
</dbReference>